<evidence type="ECO:0000256" key="12">
    <source>
        <dbReference type="HAMAP-Rule" id="MF_00983"/>
    </source>
</evidence>
<keyword evidence="7 12" id="KW-0862">Zinc</keyword>
<evidence type="ECO:0000256" key="9">
    <source>
        <dbReference type="ARBA" id="ARBA00023125"/>
    </source>
</evidence>
<dbReference type="Gene3D" id="3.40.50.300">
    <property type="entry name" value="P-loop containing nucleotide triphosphate hydrolases"/>
    <property type="match status" value="2"/>
</dbReference>
<comment type="catalytic activity">
    <reaction evidence="12">
        <text>Couples ATP hydrolysis with the unwinding of duplex DNA by translocating in the 3'-5' direction.</text>
        <dbReference type="EC" id="5.6.2.4"/>
    </reaction>
</comment>
<evidence type="ECO:0000256" key="1">
    <source>
        <dbReference type="ARBA" id="ARBA00022515"/>
    </source>
</evidence>
<dbReference type="Gene3D" id="3.40.1440.60">
    <property type="entry name" value="PriA, 3(prime) DNA-binding domain"/>
    <property type="match status" value="1"/>
</dbReference>
<feature type="binding site" evidence="12">
    <location>
        <position position="426"/>
    </location>
    <ligand>
        <name>Zn(2+)</name>
        <dbReference type="ChEBI" id="CHEBI:29105"/>
        <label>2</label>
    </ligand>
</feature>
<keyword evidence="8 12" id="KW-0067">ATP-binding</keyword>
<keyword evidence="3 12" id="KW-0479">Metal-binding</keyword>
<evidence type="ECO:0000256" key="2">
    <source>
        <dbReference type="ARBA" id="ARBA00022705"/>
    </source>
</evidence>
<keyword evidence="2 12" id="KW-0235">DNA replication</keyword>
<dbReference type="GO" id="GO:0006310">
    <property type="term" value="P:DNA recombination"/>
    <property type="evidence" value="ECO:0007669"/>
    <property type="project" value="InterPro"/>
</dbReference>
<feature type="binding site" evidence="12">
    <location>
        <position position="402"/>
    </location>
    <ligand>
        <name>Zn(2+)</name>
        <dbReference type="ChEBI" id="CHEBI:29105"/>
        <label>1</label>
    </ligand>
</feature>
<dbReference type="FunFam" id="3.40.50.300:FF:000489">
    <property type="entry name" value="Primosome assembly protein PriA"/>
    <property type="match status" value="1"/>
</dbReference>
<dbReference type="PROSITE" id="PS51192">
    <property type="entry name" value="HELICASE_ATP_BIND_1"/>
    <property type="match status" value="1"/>
</dbReference>
<dbReference type="GO" id="GO:0003677">
    <property type="term" value="F:DNA binding"/>
    <property type="evidence" value="ECO:0007669"/>
    <property type="project" value="UniProtKB-UniRule"/>
</dbReference>
<dbReference type="InterPro" id="IPR042115">
    <property type="entry name" value="PriA_3primeBD_sf"/>
</dbReference>
<evidence type="ECO:0000256" key="11">
    <source>
        <dbReference type="ARBA" id="ARBA00048988"/>
    </source>
</evidence>
<name>A0A2S9KHD5_9BURK</name>
<keyword evidence="1 12" id="KW-0639">Primosome</keyword>
<comment type="similarity">
    <text evidence="12">Belongs to the helicase family. PriA subfamily.</text>
</comment>
<keyword evidence="4 12" id="KW-0547">Nucleotide-binding</keyword>
<feature type="domain" description="Helicase ATP-binding" evidence="14">
    <location>
        <begin position="164"/>
        <end position="340"/>
    </location>
</feature>
<evidence type="ECO:0000256" key="6">
    <source>
        <dbReference type="ARBA" id="ARBA00022806"/>
    </source>
</evidence>
<proteinExistence type="inferred from homology"/>
<dbReference type="InterPro" id="IPR040498">
    <property type="entry name" value="PriA_CRR"/>
</dbReference>
<gene>
    <name evidence="12 16" type="primary">priA</name>
    <name evidence="16" type="ORF">C6P61_03720</name>
</gene>
<dbReference type="GO" id="GO:0008270">
    <property type="term" value="F:zinc ion binding"/>
    <property type="evidence" value="ECO:0007669"/>
    <property type="project" value="UniProtKB-UniRule"/>
</dbReference>
<evidence type="ECO:0000313" key="16">
    <source>
        <dbReference type="EMBL" id="PRD69860.1"/>
    </source>
</evidence>
<dbReference type="NCBIfam" id="TIGR00595">
    <property type="entry name" value="priA"/>
    <property type="match status" value="1"/>
</dbReference>
<comment type="subunit">
    <text evidence="12">Component of the replication restart primosome.</text>
</comment>
<evidence type="ECO:0000256" key="7">
    <source>
        <dbReference type="ARBA" id="ARBA00022833"/>
    </source>
</evidence>
<dbReference type="GO" id="GO:1990077">
    <property type="term" value="C:primosome complex"/>
    <property type="evidence" value="ECO:0007669"/>
    <property type="project" value="UniProtKB-UniRule"/>
</dbReference>
<feature type="binding site" evidence="12">
    <location>
        <position position="442"/>
    </location>
    <ligand>
        <name>Zn(2+)</name>
        <dbReference type="ChEBI" id="CHEBI:29105"/>
        <label>1</label>
    </ligand>
</feature>
<dbReference type="GO" id="GO:0006269">
    <property type="term" value="P:DNA replication, synthesis of primer"/>
    <property type="evidence" value="ECO:0007669"/>
    <property type="project" value="UniProtKB-KW"/>
</dbReference>
<comment type="caution">
    <text evidence="16">The sequence shown here is derived from an EMBL/GenBank/DDBJ whole genome shotgun (WGS) entry which is preliminary data.</text>
</comment>
<sequence length="713" mass="78045">MTTPAYSGLGPALTYVHDRPLEPGTLVRVPLGKRELLGLVWEAPGLSLEGLEPGQARAVLQVFDAIPPLNAAWRGLASFAARYYQRSLGEVALAALPPQLRDLQAEQLARKLKRLAKAAAGNPKTQGRQVNQAADSEPQMPESLSVGDTKAGPELSPEQAIALQRFQAADRPALLFGTTGSGKTEIYLRAVQELLEQDPQAQALIMVPEINLTPQLEARFMERFARWGVVSLHSGLTPAQRLDHWLAAHQGRARIVLGTRMAIFASLPQLRLIVVDEEHDPSYKSQEGARYSARDLAVYRAKRESQGRSPAHCRVLLGSATPSLESWRAAEIGRYLKLEMPQRIGGGALPRLRLVNMNHQPKQCVLAPALLESIAERAARGEQSMLLLNRRGYAPVLACHACGWKSDCPHCSAHAVFHKIDRTLRCHHCGYSSRVPYACPGCGNLDIAPVGRGTEQLEEQLVGLLAHARRADGEPIRVLRLDADSTRAKGSLEQQLAGMHEGEFDVLVGTQMIAKGHDFRRITLVASVNADGGLFASDYRAPERLFALLLQAAGRAGRDADFVASQGAAVELWVQTWYPEHPLFAALVQHDYPAFATQQLEEREAALMPPYSFQALVRAEARTQEAAQALLNLAAQAGEPLPGREHLTLYPAVPMAIQRVANVERAQMLIESDSRPALQAFLAAWQEQLQLARSQPEAKGVLRWAIDVDPLAI</sequence>
<evidence type="ECO:0000256" key="10">
    <source>
        <dbReference type="ARBA" id="ARBA00023235"/>
    </source>
</evidence>
<keyword evidence="5 12" id="KW-0378">Hydrolase</keyword>
<dbReference type="GO" id="GO:0006270">
    <property type="term" value="P:DNA replication initiation"/>
    <property type="evidence" value="ECO:0007669"/>
    <property type="project" value="TreeGrafter"/>
</dbReference>
<dbReference type="Proteomes" id="UP000238326">
    <property type="component" value="Unassembled WGS sequence"/>
</dbReference>
<dbReference type="EC" id="5.6.2.4" evidence="12"/>
<dbReference type="PANTHER" id="PTHR30580">
    <property type="entry name" value="PRIMOSOMAL PROTEIN N"/>
    <property type="match status" value="1"/>
</dbReference>
<dbReference type="HAMAP" id="MF_00983">
    <property type="entry name" value="PriA"/>
    <property type="match status" value="1"/>
</dbReference>
<dbReference type="InterPro" id="IPR041222">
    <property type="entry name" value="PriA_3primeBD"/>
</dbReference>
<protein>
    <recommendedName>
        <fullName evidence="12">Replication restart protein PriA</fullName>
    </recommendedName>
    <alternativeName>
        <fullName evidence="12">ATP-dependent DNA helicase PriA</fullName>
        <ecNumber evidence="12">5.6.2.4</ecNumber>
    </alternativeName>
    <alternativeName>
        <fullName evidence="12">DNA 3'-5' helicase PriA</fullName>
    </alternativeName>
</protein>
<dbReference type="InterPro" id="IPR027417">
    <property type="entry name" value="P-loop_NTPase"/>
</dbReference>
<evidence type="ECO:0000256" key="3">
    <source>
        <dbReference type="ARBA" id="ARBA00022723"/>
    </source>
</evidence>
<dbReference type="InterPro" id="IPR041236">
    <property type="entry name" value="PriA_C"/>
</dbReference>
<feature type="binding site" evidence="12">
    <location>
        <position position="399"/>
    </location>
    <ligand>
        <name>Zn(2+)</name>
        <dbReference type="ChEBI" id="CHEBI:29105"/>
        <label>1</label>
    </ligand>
</feature>
<evidence type="ECO:0000256" key="5">
    <source>
        <dbReference type="ARBA" id="ARBA00022801"/>
    </source>
</evidence>
<reference evidence="16 17" key="1">
    <citation type="submission" date="2018-03" db="EMBL/GenBank/DDBJ databases">
        <title>Comparative genomics illustrates the genes involved in a hyperalkaliphilic mechanisms of Serpentinomonas isolated from highly-alkaline calcium-rich serpentinized springs.</title>
        <authorList>
            <person name="Suzuki S."/>
            <person name="Ishii S."/>
            <person name="Walworth N."/>
            <person name="Bird L."/>
            <person name="Kuenen J.G."/>
            <person name="Nealson K.H."/>
        </authorList>
    </citation>
    <scope>NUCLEOTIDE SEQUENCE [LARGE SCALE GENOMIC DNA]</scope>
    <source>
        <strain evidence="16 17">83</strain>
    </source>
</reference>
<dbReference type="GO" id="GO:0016887">
    <property type="term" value="F:ATP hydrolysis activity"/>
    <property type="evidence" value="ECO:0007669"/>
    <property type="project" value="RHEA"/>
</dbReference>
<dbReference type="SUPFAM" id="SSF52540">
    <property type="entry name" value="P-loop containing nucleoside triphosphate hydrolases"/>
    <property type="match status" value="1"/>
</dbReference>
<dbReference type="GO" id="GO:0006302">
    <property type="term" value="P:double-strand break repair"/>
    <property type="evidence" value="ECO:0007669"/>
    <property type="project" value="InterPro"/>
</dbReference>
<evidence type="ECO:0000259" key="15">
    <source>
        <dbReference type="PROSITE" id="PS51194"/>
    </source>
</evidence>
<feature type="binding site" evidence="12">
    <location>
        <position position="429"/>
    </location>
    <ligand>
        <name>Zn(2+)</name>
        <dbReference type="ChEBI" id="CHEBI:29105"/>
        <label>2</label>
    </ligand>
</feature>
<keyword evidence="17" id="KW-1185">Reference proteome</keyword>
<dbReference type="Pfam" id="PF18319">
    <property type="entry name" value="Zn_ribbon_PriA"/>
    <property type="match status" value="1"/>
</dbReference>
<dbReference type="Pfam" id="PF18074">
    <property type="entry name" value="PriA_C"/>
    <property type="match status" value="1"/>
</dbReference>
<dbReference type="Pfam" id="PF17764">
    <property type="entry name" value="PriA_3primeBD"/>
    <property type="match status" value="1"/>
</dbReference>
<dbReference type="GO" id="GO:0005524">
    <property type="term" value="F:ATP binding"/>
    <property type="evidence" value="ECO:0007669"/>
    <property type="project" value="UniProtKB-UniRule"/>
</dbReference>
<keyword evidence="6 12" id="KW-0347">Helicase</keyword>
<feature type="binding site" evidence="12">
    <location>
        <position position="408"/>
    </location>
    <ligand>
        <name>Zn(2+)</name>
        <dbReference type="ChEBI" id="CHEBI:29105"/>
        <label>2</label>
    </ligand>
</feature>
<comment type="function">
    <text evidence="12">Initiates the restart of stalled replication forks, which reloads the replicative helicase on sites other than the origin of replication. Recognizes and binds to abandoned replication forks and remodels them to uncover a helicase loading site. Promotes assembly of the primosome at these replication forks.</text>
</comment>
<feature type="compositionally biased region" description="Polar residues" evidence="13">
    <location>
        <begin position="123"/>
        <end position="134"/>
    </location>
</feature>
<dbReference type="SMART" id="SM00490">
    <property type="entry name" value="HELICc"/>
    <property type="match status" value="1"/>
</dbReference>
<feature type="region of interest" description="Disordered" evidence="13">
    <location>
        <begin position="117"/>
        <end position="153"/>
    </location>
</feature>
<keyword evidence="9 12" id="KW-0238">DNA-binding</keyword>
<dbReference type="InterPro" id="IPR005259">
    <property type="entry name" value="PriA"/>
</dbReference>
<dbReference type="Pfam" id="PF00270">
    <property type="entry name" value="DEAD"/>
    <property type="match status" value="1"/>
</dbReference>
<keyword evidence="10 12" id="KW-0413">Isomerase</keyword>
<dbReference type="InterPro" id="IPR011545">
    <property type="entry name" value="DEAD/DEAH_box_helicase_dom"/>
</dbReference>
<comment type="catalytic activity">
    <reaction evidence="11 12">
        <text>ATP + H2O = ADP + phosphate + H(+)</text>
        <dbReference type="Rhea" id="RHEA:13065"/>
        <dbReference type="ChEBI" id="CHEBI:15377"/>
        <dbReference type="ChEBI" id="CHEBI:15378"/>
        <dbReference type="ChEBI" id="CHEBI:30616"/>
        <dbReference type="ChEBI" id="CHEBI:43474"/>
        <dbReference type="ChEBI" id="CHEBI:456216"/>
        <dbReference type="EC" id="5.6.2.4"/>
    </reaction>
</comment>
<evidence type="ECO:0000256" key="4">
    <source>
        <dbReference type="ARBA" id="ARBA00022741"/>
    </source>
</evidence>
<accession>A0A2S9KHD5</accession>
<dbReference type="GO" id="GO:0043138">
    <property type="term" value="F:3'-5' DNA helicase activity"/>
    <property type="evidence" value="ECO:0007669"/>
    <property type="project" value="UniProtKB-EC"/>
</dbReference>
<dbReference type="InterPro" id="IPR001650">
    <property type="entry name" value="Helicase_C-like"/>
</dbReference>
<dbReference type="OrthoDB" id="9759544at2"/>
<dbReference type="PROSITE" id="PS51194">
    <property type="entry name" value="HELICASE_CTER"/>
    <property type="match status" value="1"/>
</dbReference>
<dbReference type="Pfam" id="PF00271">
    <property type="entry name" value="Helicase_C"/>
    <property type="match status" value="1"/>
</dbReference>
<evidence type="ECO:0000313" key="17">
    <source>
        <dbReference type="Proteomes" id="UP000238326"/>
    </source>
</evidence>
<feature type="domain" description="Helicase C-terminal" evidence="15">
    <location>
        <begin position="419"/>
        <end position="608"/>
    </location>
</feature>
<dbReference type="SMART" id="SM00487">
    <property type="entry name" value="DEXDc"/>
    <property type="match status" value="1"/>
</dbReference>
<evidence type="ECO:0000256" key="8">
    <source>
        <dbReference type="ARBA" id="ARBA00022840"/>
    </source>
</evidence>
<feature type="binding site" evidence="12">
    <location>
        <position position="411"/>
    </location>
    <ligand>
        <name>Zn(2+)</name>
        <dbReference type="ChEBI" id="CHEBI:29105"/>
        <label>2</label>
    </ligand>
</feature>
<evidence type="ECO:0000256" key="13">
    <source>
        <dbReference type="SAM" id="MobiDB-lite"/>
    </source>
</evidence>
<dbReference type="PANTHER" id="PTHR30580:SF0">
    <property type="entry name" value="PRIMOSOMAL PROTEIN N"/>
    <property type="match status" value="1"/>
</dbReference>
<organism evidence="16 17">
    <name type="scientific">Malikia spinosa</name>
    <dbReference type="NCBI Taxonomy" id="86180"/>
    <lineage>
        <taxon>Bacteria</taxon>
        <taxon>Pseudomonadati</taxon>
        <taxon>Pseudomonadota</taxon>
        <taxon>Betaproteobacteria</taxon>
        <taxon>Burkholderiales</taxon>
        <taxon>Comamonadaceae</taxon>
        <taxon>Malikia</taxon>
    </lineage>
</organism>
<dbReference type="InterPro" id="IPR014001">
    <property type="entry name" value="Helicase_ATP-bd"/>
</dbReference>
<dbReference type="AlphaFoldDB" id="A0A2S9KHD5"/>
<feature type="binding site" evidence="12">
    <location>
        <position position="439"/>
    </location>
    <ligand>
        <name>Zn(2+)</name>
        <dbReference type="ChEBI" id="CHEBI:29105"/>
        <label>1</label>
    </ligand>
</feature>
<comment type="cofactor">
    <cofactor evidence="12">
        <name>Zn(2+)</name>
        <dbReference type="ChEBI" id="CHEBI:29105"/>
    </cofactor>
    <text evidence="12">Binds 2 zinc ions per subunit.</text>
</comment>
<dbReference type="EMBL" id="PVLR01000011">
    <property type="protein sequence ID" value="PRD69860.1"/>
    <property type="molecule type" value="Genomic_DNA"/>
</dbReference>
<evidence type="ECO:0000259" key="14">
    <source>
        <dbReference type="PROSITE" id="PS51192"/>
    </source>
</evidence>